<dbReference type="InterPro" id="IPR008978">
    <property type="entry name" value="HSP20-like_chaperone"/>
</dbReference>
<comment type="caution">
    <text evidence="5">The sequence shown here is derived from an EMBL/GenBank/DDBJ whole genome shotgun (WGS) entry which is preliminary data.</text>
</comment>
<protein>
    <submittedName>
        <fullName evidence="5">Hsp20/alpha crystallin family protein</fullName>
    </submittedName>
</protein>
<dbReference type="OrthoDB" id="9808910at2"/>
<dbReference type="AlphaFoldDB" id="A0A3S0WZZ1"/>
<evidence type="ECO:0000313" key="6">
    <source>
        <dbReference type="Proteomes" id="UP000280346"/>
    </source>
</evidence>
<dbReference type="InterPro" id="IPR002068">
    <property type="entry name" value="A-crystallin/Hsp20_dom"/>
</dbReference>
<dbReference type="Pfam" id="PF00011">
    <property type="entry name" value="HSP20"/>
    <property type="match status" value="1"/>
</dbReference>
<evidence type="ECO:0000256" key="3">
    <source>
        <dbReference type="SAM" id="MobiDB-lite"/>
    </source>
</evidence>
<name>A0A3S0WZZ1_9PROT</name>
<feature type="domain" description="SHSP" evidence="4">
    <location>
        <begin position="81"/>
        <end position="195"/>
    </location>
</feature>
<dbReference type="EMBL" id="RZIJ01000006">
    <property type="protein sequence ID" value="RUQ72807.1"/>
    <property type="molecule type" value="Genomic_DNA"/>
</dbReference>
<proteinExistence type="inferred from homology"/>
<feature type="region of interest" description="Disordered" evidence="3">
    <location>
        <begin position="1"/>
        <end position="23"/>
    </location>
</feature>
<evidence type="ECO:0000256" key="1">
    <source>
        <dbReference type="PROSITE-ProRule" id="PRU00285"/>
    </source>
</evidence>
<comment type="similarity">
    <text evidence="1 2">Belongs to the small heat shock protein (HSP20) family.</text>
</comment>
<keyword evidence="6" id="KW-1185">Reference proteome</keyword>
<dbReference type="Gene3D" id="2.60.40.790">
    <property type="match status" value="1"/>
</dbReference>
<evidence type="ECO:0000259" key="4">
    <source>
        <dbReference type="PROSITE" id="PS01031"/>
    </source>
</evidence>
<dbReference type="RefSeq" id="WP_126997159.1">
    <property type="nucleotide sequence ID" value="NZ_CP173190.1"/>
</dbReference>
<gene>
    <name evidence="5" type="ORF">EJ913_09555</name>
</gene>
<reference evidence="5 6" key="1">
    <citation type="submission" date="2018-12" db="EMBL/GenBank/DDBJ databases">
        <authorList>
            <person name="Yang Y."/>
        </authorList>
    </citation>
    <scope>NUCLEOTIDE SEQUENCE [LARGE SCALE GENOMIC DNA]</scope>
    <source>
        <strain evidence="5 6">GSF71</strain>
    </source>
</reference>
<dbReference type="PROSITE" id="PS01031">
    <property type="entry name" value="SHSP"/>
    <property type="match status" value="1"/>
</dbReference>
<evidence type="ECO:0000256" key="2">
    <source>
        <dbReference type="RuleBase" id="RU003616"/>
    </source>
</evidence>
<evidence type="ECO:0000313" key="5">
    <source>
        <dbReference type="EMBL" id="RUQ72807.1"/>
    </source>
</evidence>
<dbReference type="SUPFAM" id="SSF49764">
    <property type="entry name" value="HSP20-like chaperones"/>
    <property type="match status" value="1"/>
</dbReference>
<dbReference type="PANTHER" id="PTHR11527">
    <property type="entry name" value="HEAT-SHOCK PROTEIN 20 FAMILY MEMBER"/>
    <property type="match status" value="1"/>
</dbReference>
<dbReference type="CDD" id="cd06464">
    <property type="entry name" value="ACD_sHsps-like"/>
    <property type="match status" value="1"/>
</dbReference>
<accession>A0A3S0WZZ1</accession>
<dbReference type="InterPro" id="IPR031107">
    <property type="entry name" value="Small_HSP"/>
</dbReference>
<sequence>MATTTTTEKPKQDLQATGQTTAAPTSLAAGALAERNRHPFLALRSEFDRLFDEASSMFRSPWTLWSRRPLFEMEPLLRTDGQMNAIMPAAEVDERETEYRVTLEMPGMEDKDVDVTLQDQILTIKAEKKEEKEEKERNRYFSERRYGLCMRSFQLPANVASDRIAASLRNGVLTVTLPKTEASLPAKRRIEITGA</sequence>
<organism evidence="5 6">
    <name type="scientific">Azospirillum doebereinerae</name>
    <dbReference type="NCBI Taxonomy" id="92933"/>
    <lineage>
        <taxon>Bacteria</taxon>
        <taxon>Pseudomonadati</taxon>
        <taxon>Pseudomonadota</taxon>
        <taxon>Alphaproteobacteria</taxon>
        <taxon>Rhodospirillales</taxon>
        <taxon>Azospirillaceae</taxon>
        <taxon>Azospirillum</taxon>
    </lineage>
</organism>
<dbReference type="Proteomes" id="UP000280346">
    <property type="component" value="Unassembled WGS sequence"/>
</dbReference>